<keyword evidence="1" id="KW-1133">Transmembrane helix</keyword>
<dbReference type="GeneTree" id="ENSGT01000000216243"/>
<accession>A0A3Q2YLB1</accession>
<reference evidence="2" key="2">
    <citation type="submission" date="2025-09" db="UniProtKB">
        <authorList>
            <consortium name="Ensembl"/>
        </authorList>
    </citation>
    <scope>IDENTIFICATION</scope>
</reference>
<keyword evidence="1" id="KW-0812">Transmembrane</keyword>
<evidence type="ECO:0000313" key="3">
    <source>
        <dbReference type="Proteomes" id="UP000264820"/>
    </source>
</evidence>
<organism evidence="2 3">
    <name type="scientific">Hippocampus comes</name>
    <name type="common">Tiger tail seahorse</name>
    <dbReference type="NCBI Taxonomy" id="109280"/>
    <lineage>
        <taxon>Eukaryota</taxon>
        <taxon>Metazoa</taxon>
        <taxon>Chordata</taxon>
        <taxon>Craniata</taxon>
        <taxon>Vertebrata</taxon>
        <taxon>Euteleostomi</taxon>
        <taxon>Actinopterygii</taxon>
        <taxon>Neopterygii</taxon>
        <taxon>Teleostei</taxon>
        <taxon>Neoteleostei</taxon>
        <taxon>Acanthomorphata</taxon>
        <taxon>Syngnathiaria</taxon>
        <taxon>Syngnathiformes</taxon>
        <taxon>Syngnathoidei</taxon>
        <taxon>Syngnathidae</taxon>
        <taxon>Hippocampus</taxon>
    </lineage>
</organism>
<keyword evidence="1" id="KW-0472">Membrane</keyword>
<dbReference type="STRING" id="109280.ENSHCOP00000014202"/>
<keyword evidence="3" id="KW-1185">Reference proteome</keyword>
<proteinExistence type="predicted"/>
<feature type="transmembrane region" description="Helical" evidence="1">
    <location>
        <begin position="84"/>
        <end position="108"/>
    </location>
</feature>
<reference evidence="2" key="1">
    <citation type="submission" date="2025-08" db="UniProtKB">
        <authorList>
            <consortium name="Ensembl"/>
        </authorList>
    </citation>
    <scope>IDENTIFICATION</scope>
</reference>
<sequence>MKSCGVSLVAAAVASSSAAARSLSAAANDEEKMASAKASETEEDFPTLTTPEKESLLAIDSSLFGFHRLQEDGARTKALLLKLIYLHGAVTFSVGYSCIHGLIVPFAIQ</sequence>
<dbReference type="OMA" id="QSGHYSK"/>
<dbReference type="Proteomes" id="UP000264820">
    <property type="component" value="Unplaced"/>
</dbReference>
<dbReference type="Ensembl" id="ENSHCOT00000021740.1">
    <property type="protein sequence ID" value="ENSHCOP00000014202.1"/>
    <property type="gene ID" value="ENSHCOG00000017503.1"/>
</dbReference>
<evidence type="ECO:0000256" key="1">
    <source>
        <dbReference type="SAM" id="Phobius"/>
    </source>
</evidence>
<protein>
    <submittedName>
        <fullName evidence="2">Uncharacterized protein</fullName>
    </submittedName>
</protein>
<dbReference type="AlphaFoldDB" id="A0A3Q2YLB1"/>
<name>A0A3Q2YLB1_HIPCM</name>
<evidence type="ECO:0000313" key="2">
    <source>
        <dbReference type="Ensembl" id="ENSHCOP00000014202.1"/>
    </source>
</evidence>